<dbReference type="EMBL" id="JAWQEG010006873">
    <property type="protein sequence ID" value="KAK3853670.1"/>
    <property type="molecule type" value="Genomic_DNA"/>
</dbReference>
<reference evidence="1" key="1">
    <citation type="submission" date="2023-10" db="EMBL/GenBank/DDBJ databases">
        <title>Genome assemblies of two species of porcelain crab, Petrolisthes cinctipes and Petrolisthes manimaculis (Anomura: Porcellanidae).</title>
        <authorList>
            <person name="Angst P."/>
        </authorList>
    </citation>
    <scope>NUCLEOTIDE SEQUENCE</scope>
    <source>
        <strain evidence="1">PB745_01</strain>
        <tissue evidence="1">Gill</tissue>
    </source>
</reference>
<organism evidence="1 2">
    <name type="scientific">Petrolisthes cinctipes</name>
    <name type="common">Flat porcelain crab</name>
    <dbReference type="NCBI Taxonomy" id="88211"/>
    <lineage>
        <taxon>Eukaryota</taxon>
        <taxon>Metazoa</taxon>
        <taxon>Ecdysozoa</taxon>
        <taxon>Arthropoda</taxon>
        <taxon>Crustacea</taxon>
        <taxon>Multicrustacea</taxon>
        <taxon>Malacostraca</taxon>
        <taxon>Eumalacostraca</taxon>
        <taxon>Eucarida</taxon>
        <taxon>Decapoda</taxon>
        <taxon>Pleocyemata</taxon>
        <taxon>Anomura</taxon>
        <taxon>Galatheoidea</taxon>
        <taxon>Porcellanidae</taxon>
        <taxon>Petrolisthes</taxon>
    </lineage>
</organism>
<dbReference type="Proteomes" id="UP001286313">
    <property type="component" value="Unassembled WGS sequence"/>
</dbReference>
<keyword evidence="2" id="KW-1185">Reference proteome</keyword>
<evidence type="ECO:0000313" key="2">
    <source>
        <dbReference type="Proteomes" id="UP001286313"/>
    </source>
</evidence>
<accession>A0AAE1BN93</accession>
<comment type="caution">
    <text evidence="1">The sequence shown here is derived from an EMBL/GenBank/DDBJ whole genome shotgun (WGS) entry which is preliminary data.</text>
</comment>
<gene>
    <name evidence="1" type="ORF">Pcinc_039800</name>
</gene>
<evidence type="ECO:0000313" key="1">
    <source>
        <dbReference type="EMBL" id="KAK3853670.1"/>
    </source>
</evidence>
<name>A0AAE1BN93_PETCI</name>
<sequence>MLIVDARRSQNPWSRHYSLVILFGSKSPKINDDEFVLMNSGPYVDPKFPPPEEYSQNSYIHLRVTTIIQHNTTLTMACTRPACSTAERPCSTIMLAITNRPVSCHNTNPWPPISAHNSHPATAPCSSIKYLPDRLSHHRTHQRLPLERAAVWAHKWHNIWVEAVWRFTGGDGDGAGR</sequence>
<dbReference type="AlphaFoldDB" id="A0AAE1BN93"/>
<proteinExistence type="predicted"/>
<protein>
    <submittedName>
        <fullName evidence="1">Uncharacterized protein</fullName>
    </submittedName>
</protein>